<gene>
    <name evidence="2" type="ORF">ACG04R_27530</name>
</gene>
<evidence type="ECO:0000313" key="3">
    <source>
        <dbReference type="Proteomes" id="UP001606134"/>
    </source>
</evidence>
<dbReference type="Proteomes" id="UP001606134">
    <property type="component" value="Unassembled WGS sequence"/>
</dbReference>
<dbReference type="RefSeq" id="WP_394417678.1">
    <property type="nucleotide sequence ID" value="NZ_JBIGIC010000023.1"/>
</dbReference>
<sequence length="101" mass="10386">MTSWFLGTAAIVVPGAFLQYQLGRFDDWAKTQAGGVCGTPLAAICLLAGLLCVALSLSASVLNGIHLYRSTAPSAGRRAELALVLAPALLIGVSLVTMTVL</sequence>
<keyword evidence="1" id="KW-0472">Membrane</keyword>
<proteinExistence type="predicted"/>
<dbReference type="EMBL" id="JBIGIC010000023">
    <property type="protein sequence ID" value="MFG6490447.1"/>
    <property type="molecule type" value="Genomic_DNA"/>
</dbReference>
<feature type="transmembrane region" description="Helical" evidence="1">
    <location>
        <begin position="80"/>
        <end position="100"/>
    </location>
</feature>
<keyword evidence="3" id="KW-1185">Reference proteome</keyword>
<evidence type="ECO:0000313" key="2">
    <source>
        <dbReference type="EMBL" id="MFG6490447.1"/>
    </source>
</evidence>
<accession>A0ABW7HLU0</accession>
<keyword evidence="1" id="KW-0812">Transmembrane</keyword>
<keyword evidence="1" id="KW-1133">Transmembrane helix</keyword>
<evidence type="ECO:0000256" key="1">
    <source>
        <dbReference type="SAM" id="Phobius"/>
    </source>
</evidence>
<feature type="transmembrane region" description="Helical" evidence="1">
    <location>
        <begin position="41"/>
        <end position="68"/>
    </location>
</feature>
<organism evidence="2 3">
    <name type="scientific">Pelomonas candidula</name>
    <dbReference type="NCBI Taxonomy" id="3299025"/>
    <lineage>
        <taxon>Bacteria</taxon>
        <taxon>Pseudomonadati</taxon>
        <taxon>Pseudomonadota</taxon>
        <taxon>Betaproteobacteria</taxon>
        <taxon>Burkholderiales</taxon>
        <taxon>Sphaerotilaceae</taxon>
        <taxon>Roseateles</taxon>
    </lineage>
</organism>
<protein>
    <submittedName>
        <fullName evidence="2">Uncharacterized protein</fullName>
    </submittedName>
</protein>
<name>A0ABW7HLU0_9BURK</name>
<comment type="caution">
    <text evidence="2">The sequence shown here is derived from an EMBL/GenBank/DDBJ whole genome shotgun (WGS) entry which is preliminary data.</text>
</comment>
<reference evidence="2 3" key="1">
    <citation type="submission" date="2024-08" db="EMBL/GenBank/DDBJ databases">
        <authorList>
            <person name="Lu H."/>
        </authorList>
    </citation>
    <scope>NUCLEOTIDE SEQUENCE [LARGE SCALE GENOMIC DNA]</scope>
    <source>
        <strain evidence="2 3">BYS78W</strain>
    </source>
</reference>